<reference evidence="2" key="1">
    <citation type="submission" date="2020-05" db="EMBL/GenBank/DDBJ databases">
        <authorList>
            <person name="Chiriac C."/>
            <person name="Salcher M."/>
            <person name="Ghai R."/>
            <person name="Kavagutti S V."/>
        </authorList>
    </citation>
    <scope>NUCLEOTIDE SEQUENCE</scope>
</reference>
<protein>
    <submittedName>
        <fullName evidence="2">Uncharacterized protein</fullName>
    </submittedName>
</protein>
<sequence length="87" mass="10380">MTDKETLEEAAEKNCESITYHLRDREKAMFIKGAKWQQERMYSEEEVEQLIHQAVNDSHCKSNKIKRPNSNECAAFVNEWFEQNKKK</sequence>
<accession>A0A6J5RIM4</accession>
<gene>
    <name evidence="2" type="ORF">UFOVP1247_93</name>
    <name evidence="1" type="ORF">UFOVP970_133</name>
</gene>
<dbReference type="EMBL" id="LR797195">
    <property type="protein sequence ID" value="CAB4193528.1"/>
    <property type="molecule type" value="Genomic_DNA"/>
</dbReference>
<evidence type="ECO:0000313" key="2">
    <source>
        <dbReference type="EMBL" id="CAB4193528.1"/>
    </source>
</evidence>
<proteinExistence type="predicted"/>
<organism evidence="2">
    <name type="scientific">uncultured Caudovirales phage</name>
    <dbReference type="NCBI Taxonomy" id="2100421"/>
    <lineage>
        <taxon>Viruses</taxon>
        <taxon>Duplodnaviria</taxon>
        <taxon>Heunggongvirae</taxon>
        <taxon>Uroviricota</taxon>
        <taxon>Caudoviricetes</taxon>
        <taxon>Peduoviridae</taxon>
        <taxon>Maltschvirus</taxon>
        <taxon>Maltschvirus maltsch</taxon>
    </lineage>
</organism>
<evidence type="ECO:0000313" key="1">
    <source>
        <dbReference type="EMBL" id="CAB4175213.1"/>
    </source>
</evidence>
<dbReference type="EMBL" id="LR796916">
    <property type="protein sequence ID" value="CAB4175213.1"/>
    <property type="molecule type" value="Genomic_DNA"/>
</dbReference>
<name>A0A6J5RIM4_9CAUD</name>